<dbReference type="EMBL" id="CAMPGE010013184">
    <property type="protein sequence ID" value="CAI2371928.1"/>
    <property type="molecule type" value="Genomic_DNA"/>
</dbReference>
<keyword evidence="1" id="KW-0812">Transmembrane</keyword>
<dbReference type="AlphaFoldDB" id="A0AAD1UQM8"/>
<keyword evidence="3" id="KW-1185">Reference proteome</keyword>
<feature type="transmembrane region" description="Helical" evidence="1">
    <location>
        <begin position="169"/>
        <end position="187"/>
    </location>
</feature>
<evidence type="ECO:0000313" key="3">
    <source>
        <dbReference type="Proteomes" id="UP001295684"/>
    </source>
</evidence>
<feature type="transmembrane region" description="Helical" evidence="1">
    <location>
        <begin position="193"/>
        <end position="212"/>
    </location>
</feature>
<protein>
    <submittedName>
        <fullName evidence="2">Uncharacterized protein</fullName>
    </submittedName>
</protein>
<gene>
    <name evidence="2" type="ORF">ECRASSUSDP1_LOCUS13254</name>
</gene>
<feature type="transmembrane region" description="Helical" evidence="1">
    <location>
        <begin position="262"/>
        <end position="282"/>
    </location>
</feature>
<dbReference type="Proteomes" id="UP001295684">
    <property type="component" value="Unassembled WGS sequence"/>
</dbReference>
<feature type="transmembrane region" description="Helical" evidence="1">
    <location>
        <begin position="347"/>
        <end position="369"/>
    </location>
</feature>
<accession>A0AAD1UQM8</accession>
<proteinExistence type="predicted"/>
<reference evidence="2" key="1">
    <citation type="submission" date="2023-07" db="EMBL/GenBank/DDBJ databases">
        <authorList>
            <consortium name="AG Swart"/>
            <person name="Singh M."/>
            <person name="Singh A."/>
            <person name="Seah K."/>
            <person name="Emmerich C."/>
        </authorList>
    </citation>
    <scope>NUCLEOTIDE SEQUENCE</scope>
    <source>
        <strain evidence="2">DP1</strain>
    </source>
</reference>
<feature type="transmembrane region" description="Helical" evidence="1">
    <location>
        <begin position="134"/>
        <end position="157"/>
    </location>
</feature>
<feature type="transmembrane region" description="Helical" evidence="1">
    <location>
        <begin position="52"/>
        <end position="70"/>
    </location>
</feature>
<keyword evidence="1" id="KW-1133">Transmembrane helix</keyword>
<comment type="caution">
    <text evidence="2">The sequence shown here is derived from an EMBL/GenBank/DDBJ whole genome shotgun (WGS) entry which is preliminary data.</text>
</comment>
<evidence type="ECO:0000313" key="2">
    <source>
        <dbReference type="EMBL" id="CAI2371928.1"/>
    </source>
</evidence>
<dbReference type="InterPro" id="IPR037185">
    <property type="entry name" value="EmrE-like"/>
</dbReference>
<dbReference type="SUPFAM" id="SSF103481">
    <property type="entry name" value="Multidrug resistance efflux transporter EmrE"/>
    <property type="match status" value="1"/>
</dbReference>
<evidence type="ECO:0000256" key="1">
    <source>
        <dbReference type="SAM" id="Phobius"/>
    </source>
</evidence>
<keyword evidence="1" id="KW-0472">Membrane</keyword>
<feature type="transmembrane region" description="Helical" evidence="1">
    <location>
        <begin position="294"/>
        <end position="315"/>
    </location>
</feature>
<feature type="transmembrane region" description="Helical" evidence="1">
    <location>
        <begin position="224"/>
        <end position="250"/>
    </location>
</feature>
<sequence>MEEIDTPEGGLKELKRHLIQEEQSLSLSVEDKEKEPSDAEVDNSMYASPWQWVPLSILAAIVFASGNAIVSSLAKFTYRTRVIQAPGSVLCCSLLLTMVSIFDHRRGRPNWFKRLYFEHPHHSIKNQEIRYPRVALTIGCVIVLPIQFYAFTMSYFYANKAGMNNGIIMAIYTLKPIFNAIAFRLLYHQKLRYFEIIGIILCTASILLIGLSQQSDNEGNKKHYMFLSMGLMLISAFLEALISIVAKYFLAFKDNKANVSSFYSFFIGIIDSICVIILIVLLNTGLDITWKEIGLAQASSILYAFGQFIMAFAILKGKGGTASALIETVGVYQTIIEAVVYSRFPNIWQILGMVCAFSASIMIVLGYHFSRKQSSV</sequence>
<name>A0AAD1UQM8_EUPCR</name>
<dbReference type="Gene3D" id="1.10.3730.20">
    <property type="match status" value="1"/>
</dbReference>
<organism evidence="2 3">
    <name type="scientific">Euplotes crassus</name>
    <dbReference type="NCBI Taxonomy" id="5936"/>
    <lineage>
        <taxon>Eukaryota</taxon>
        <taxon>Sar</taxon>
        <taxon>Alveolata</taxon>
        <taxon>Ciliophora</taxon>
        <taxon>Intramacronucleata</taxon>
        <taxon>Spirotrichea</taxon>
        <taxon>Hypotrichia</taxon>
        <taxon>Euplotida</taxon>
        <taxon>Euplotidae</taxon>
        <taxon>Moneuplotes</taxon>
    </lineage>
</organism>